<keyword evidence="2" id="KW-1185">Reference proteome</keyword>
<name>A0AAV8SAN1_9ROSI</name>
<evidence type="ECO:0000313" key="1">
    <source>
        <dbReference type="EMBL" id="KAJ8749262.1"/>
    </source>
</evidence>
<gene>
    <name evidence="1" type="ORF">K2173_018742</name>
</gene>
<sequence length="78" mass="9454">MEVKRLSQFESNYHMIVDPSRYVIARLEFRRRLYKDVEVHEAFEQHVREEKEHRRAVREVPVLSSLLRGMKLMGIQLS</sequence>
<dbReference type="EMBL" id="JAIWQS010000012">
    <property type="protein sequence ID" value="KAJ8749262.1"/>
    <property type="molecule type" value="Genomic_DNA"/>
</dbReference>
<protein>
    <submittedName>
        <fullName evidence="1">Uncharacterized protein</fullName>
    </submittedName>
</protein>
<dbReference type="AlphaFoldDB" id="A0AAV8SAN1"/>
<evidence type="ECO:0000313" key="2">
    <source>
        <dbReference type="Proteomes" id="UP001159364"/>
    </source>
</evidence>
<accession>A0AAV8SAN1</accession>
<dbReference type="Proteomes" id="UP001159364">
    <property type="component" value="Linkage Group LG12"/>
</dbReference>
<organism evidence="1 2">
    <name type="scientific">Erythroxylum novogranatense</name>
    <dbReference type="NCBI Taxonomy" id="1862640"/>
    <lineage>
        <taxon>Eukaryota</taxon>
        <taxon>Viridiplantae</taxon>
        <taxon>Streptophyta</taxon>
        <taxon>Embryophyta</taxon>
        <taxon>Tracheophyta</taxon>
        <taxon>Spermatophyta</taxon>
        <taxon>Magnoliopsida</taxon>
        <taxon>eudicotyledons</taxon>
        <taxon>Gunneridae</taxon>
        <taxon>Pentapetalae</taxon>
        <taxon>rosids</taxon>
        <taxon>fabids</taxon>
        <taxon>Malpighiales</taxon>
        <taxon>Erythroxylaceae</taxon>
        <taxon>Erythroxylum</taxon>
    </lineage>
</organism>
<proteinExistence type="predicted"/>
<reference evidence="1 2" key="1">
    <citation type="submission" date="2021-09" db="EMBL/GenBank/DDBJ databases">
        <title>Genomic insights and catalytic innovation underlie evolution of tropane alkaloids biosynthesis.</title>
        <authorList>
            <person name="Wang Y.-J."/>
            <person name="Tian T."/>
            <person name="Huang J.-P."/>
            <person name="Huang S.-X."/>
        </authorList>
    </citation>
    <scope>NUCLEOTIDE SEQUENCE [LARGE SCALE GENOMIC DNA]</scope>
    <source>
        <strain evidence="1">KIB-2018</strain>
        <tissue evidence="1">Leaf</tissue>
    </source>
</reference>
<comment type="caution">
    <text evidence="1">The sequence shown here is derived from an EMBL/GenBank/DDBJ whole genome shotgun (WGS) entry which is preliminary data.</text>
</comment>